<evidence type="ECO:0000256" key="1">
    <source>
        <dbReference type="SAM" id="MobiDB-lite"/>
    </source>
</evidence>
<protein>
    <submittedName>
        <fullName evidence="3">CHAD domain-containing protein</fullName>
    </submittedName>
</protein>
<dbReference type="InterPro" id="IPR007899">
    <property type="entry name" value="CHAD_dom"/>
</dbReference>
<dbReference type="AlphaFoldDB" id="A0A4D7BYH3"/>
<accession>A0A4D7BYH3</accession>
<reference evidence="4" key="1">
    <citation type="submission" date="2019-04" db="EMBL/GenBank/DDBJ databases">
        <title>Complete genome sequence of Sphingomonas sp. W1-2-3.</title>
        <authorList>
            <person name="Im W.T."/>
        </authorList>
    </citation>
    <scope>NUCLEOTIDE SEQUENCE [LARGE SCALE GENOMIC DNA]</scope>
    <source>
        <strain evidence="4">W1-2-3</strain>
    </source>
</reference>
<name>A0A4D7BYH3_9SPHN</name>
<feature type="region of interest" description="Disordered" evidence="1">
    <location>
        <begin position="1"/>
        <end position="33"/>
    </location>
</feature>
<feature type="region of interest" description="Disordered" evidence="1">
    <location>
        <begin position="208"/>
        <end position="231"/>
    </location>
</feature>
<feature type="domain" description="CHAD" evidence="2">
    <location>
        <begin position="56"/>
        <end position="324"/>
    </location>
</feature>
<evidence type="ECO:0000313" key="3">
    <source>
        <dbReference type="EMBL" id="QCI80399.1"/>
    </source>
</evidence>
<dbReference type="Pfam" id="PF05235">
    <property type="entry name" value="CHAD"/>
    <property type="match status" value="1"/>
</dbReference>
<dbReference type="EMBL" id="CP039704">
    <property type="protein sequence ID" value="QCI80399.1"/>
    <property type="molecule type" value="Genomic_DNA"/>
</dbReference>
<dbReference type="Gene3D" id="1.40.20.10">
    <property type="entry name" value="CHAD domain"/>
    <property type="match status" value="1"/>
</dbReference>
<dbReference type="InterPro" id="IPR038186">
    <property type="entry name" value="CHAD_dom_sf"/>
</dbReference>
<dbReference type="KEGG" id="hgn:E6W36_15390"/>
<keyword evidence="4" id="KW-1185">Reference proteome</keyword>
<evidence type="ECO:0000259" key="2">
    <source>
        <dbReference type="PROSITE" id="PS51708"/>
    </source>
</evidence>
<evidence type="ECO:0000313" key="4">
    <source>
        <dbReference type="Proteomes" id="UP000298714"/>
    </source>
</evidence>
<dbReference type="Proteomes" id="UP000298714">
    <property type="component" value="Chromosome"/>
</dbReference>
<feature type="compositionally biased region" description="Basic residues" evidence="1">
    <location>
        <begin position="214"/>
        <end position="231"/>
    </location>
</feature>
<dbReference type="PROSITE" id="PS51708">
    <property type="entry name" value="CHAD"/>
    <property type="match status" value="1"/>
</dbReference>
<feature type="compositionally biased region" description="Low complexity" evidence="1">
    <location>
        <begin position="20"/>
        <end position="30"/>
    </location>
</feature>
<proteinExistence type="predicted"/>
<gene>
    <name evidence="3" type="ORF">E6W36_15390</name>
</gene>
<dbReference type="SMART" id="SM00880">
    <property type="entry name" value="CHAD"/>
    <property type="match status" value="1"/>
</dbReference>
<feature type="compositionally biased region" description="Polar residues" evidence="1">
    <location>
        <begin position="1"/>
        <end position="10"/>
    </location>
</feature>
<organism evidence="3 4">
    <name type="scientific">Hankyongella ginsenosidimutans</name>
    <dbReference type="NCBI Taxonomy" id="1763828"/>
    <lineage>
        <taxon>Bacteria</taxon>
        <taxon>Pseudomonadati</taxon>
        <taxon>Pseudomonadota</taxon>
        <taxon>Alphaproteobacteria</taxon>
        <taxon>Sphingomonadales</taxon>
        <taxon>Sphingomonadaceae</taxon>
        <taxon>Hankyongella</taxon>
    </lineage>
</organism>
<sequence>MDQEPAQDQAQHGRFHRRPGLGPAAEGAPGHHPRLCPCRTGRQAGRHGCVNAPDAPATVSAALARAVHRLDRTLEDRLPALVRGEDADYGRTTRVATRKLRVILGVGGAALLGRKTVARLLTDLRWLGRLLGQPRDIAIVRANLPATPSPWLARTLQLAHGAALQQAALGLRGPHLVRLRLRLAQVESRLILAEPPLLEAAAARATHAGPGARVRQHGRSRGRARRGHRRGARIPQGVRKLRYCCDLLKAHKQTPWRRALGAEMRDLQDWLGQFQDLATRIAILSQIVERQRLDGRESACLHDAEQWIAADQARVRAALLRFPARYAAFAATVESAGVREALEELQALETRPEATRL</sequence>